<dbReference type="RefSeq" id="WP_163702243.1">
    <property type="nucleotide sequence ID" value="NZ_QXHD01000004.1"/>
</dbReference>
<name>A0A6M0RSV1_9CYAN</name>
<protein>
    <submittedName>
        <fullName evidence="1">Uncharacterized protein</fullName>
    </submittedName>
</protein>
<accession>A0A6M0RSV1</accession>
<dbReference type="EMBL" id="QXHD01000004">
    <property type="protein sequence ID" value="NEZ59318.1"/>
    <property type="molecule type" value="Genomic_DNA"/>
</dbReference>
<keyword evidence="2" id="KW-1185">Reference proteome</keyword>
<comment type="caution">
    <text evidence="1">The sequence shown here is derived from an EMBL/GenBank/DDBJ whole genome shotgun (WGS) entry which is preliminary data.</text>
</comment>
<dbReference type="AlphaFoldDB" id="A0A6M0RSV1"/>
<organism evidence="1 2">
    <name type="scientific">Adonisia turfae CCMR0081</name>
    <dbReference type="NCBI Taxonomy" id="2292702"/>
    <lineage>
        <taxon>Bacteria</taxon>
        <taxon>Bacillati</taxon>
        <taxon>Cyanobacteriota</taxon>
        <taxon>Adonisia</taxon>
        <taxon>Adonisia turfae</taxon>
    </lineage>
</organism>
<gene>
    <name evidence="1" type="ORF">DXZ20_27470</name>
</gene>
<evidence type="ECO:0000313" key="2">
    <source>
        <dbReference type="Proteomes" id="UP000481033"/>
    </source>
</evidence>
<dbReference type="Proteomes" id="UP000481033">
    <property type="component" value="Unassembled WGS sequence"/>
</dbReference>
<sequence>MELYSSDNSKAQAADIDEIRLAVKLAAQKREKDCAALLGILRQLEELHRDIRETLFQDSLPTNRQHLYHLLRDIELNGGWPYIQRIKLTQLLATLEDESTLEASED</sequence>
<reference evidence="1 2" key="1">
    <citation type="journal article" date="2020" name="Microb. Ecol.">
        <title>Ecogenomics of the Marine Benthic Filamentous Cyanobacterium Adonisia.</title>
        <authorList>
            <person name="Walter J.M."/>
            <person name="Coutinho F.H."/>
            <person name="Leomil L."/>
            <person name="Hargreaves P.I."/>
            <person name="Campeao M.E."/>
            <person name="Vieira V.V."/>
            <person name="Silva B.S."/>
            <person name="Fistarol G.O."/>
            <person name="Salomon P.S."/>
            <person name="Sawabe T."/>
            <person name="Mino S."/>
            <person name="Hosokawa M."/>
            <person name="Miyashita H."/>
            <person name="Maruyama F."/>
            <person name="van Verk M.C."/>
            <person name="Dutilh B.E."/>
            <person name="Thompson C.C."/>
            <person name="Thompson F.L."/>
        </authorList>
    </citation>
    <scope>NUCLEOTIDE SEQUENCE [LARGE SCALE GENOMIC DNA]</scope>
    <source>
        <strain evidence="1 2">CCMR0081</strain>
    </source>
</reference>
<proteinExistence type="predicted"/>
<evidence type="ECO:0000313" key="1">
    <source>
        <dbReference type="EMBL" id="NEZ59318.1"/>
    </source>
</evidence>